<keyword evidence="2" id="KW-0456">Lyase</keyword>
<dbReference type="PANTHER" id="PTHR37690">
    <property type="entry name" value="CHORISMATE DEHYDRATASE"/>
    <property type="match status" value="1"/>
</dbReference>
<dbReference type="GO" id="GO:0016829">
    <property type="term" value="F:lyase activity"/>
    <property type="evidence" value="ECO:0007669"/>
    <property type="project" value="UniProtKB-KW"/>
</dbReference>
<dbReference type="GO" id="GO:0009234">
    <property type="term" value="P:menaquinone biosynthetic process"/>
    <property type="evidence" value="ECO:0007669"/>
    <property type="project" value="UniProtKB-KW"/>
</dbReference>
<dbReference type="Proteomes" id="UP001176521">
    <property type="component" value="Unassembled WGS sequence"/>
</dbReference>
<dbReference type="AlphaFoldDB" id="A0AAN6JKL8"/>
<dbReference type="Pfam" id="PF02621">
    <property type="entry name" value="VitK2_biosynth"/>
    <property type="match status" value="1"/>
</dbReference>
<dbReference type="InterPro" id="IPR030868">
    <property type="entry name" value="MqnA"/>
</dbReference>
<evidence type="ECO:0008006" key="5">
    <source>
        <dbReference type="Google" id="ProtNLM"/>
    </source>
</evidence>
<dbReference type="SUPFAM" id="SSF53850">
    <property type="entry name" value="Periplasmic binding protein-like II"/>
    <property type="match status" value="1"/>
</dbReference>
<comment type="caution">
    <text evidence="3">The sequence shown here is derived from an EMBL/GenBank/DDBJ whole genome shotgun (WGS) entry which is preliminary data.</text>
</comment>
<organism evidence="3 4">
    <name type="scientific">Tilletia horrida</name>
    <dbReference type="NCBI Taxonomy" id="155126"/>
    <lineage>
        <taxon>Eukaryota</taxon>
        <taxon>Fungi</taxon>
        <taxon>Dikarya</taxon>
        <taxon>Basidiomycota</taxon>
        <taxon>Ustilaginomycotina</taxon>
        <taxon>Exobasidiomycetes</taxon>
        <taxon>Tilletiales</taxon>
        <taxon>Tilletiaceae</taxon>
        <taxon>Tilletia</taxon>
    </lineage>
</organism>
<evidence type="ECO:0000313" key="3">
    <source>
        <dbReference type="EMBL" id="KAK0531471.1"/>
    </source>
</evidence>
<proteinExistence type="inferred from homology"/>
<dbReference type="CDD" id="cd13634">
    <property type="entry name" value="PBP2_Sco4506"/>
    <property type="match status" value="1"/>
</dbReference>
<protein>
    <recommendedName>
        <fullName evidence="5">Chorismate dehydratase</fullName>
    </recommendedName>
</protein>
<evidence type="ECO:0000313" key="4">
    <source>
        <dbReference type="Proteomes" id="UP001176521"/>
    </source>
</evidence>
<dbReference type="HAMAP" id="MF_00995">
    <property type="entry name" value="MqnA"/>
    <property type="match status" value="1"/>
</dbReference>
<name>A0AAN6JKL8_9BASI</name>
<dbReference type="PANTHER" id="PTHR37690:SF1">
    <property type="entry name" value="CHORISMATE DEHYDRATASE"/>
    <property type="match status" value="1"/>
</dbReference>
<evidence type="ECO:0000256" key="1">
    <source>
        <dbReference type="ARBA" id="ARBA00022428"/>
    </source>
</evidence>
<sequence length="315" mass="34531">MLATLNAVQHTAPTSLASLPIHTLTPPSLIKRDAPRPRLGQISFLNVLPILLGLCKTGSVLEVDLHRQSPEILNRRLVAGELDISAISLVEYLRNSDKLMLLPGMAVACDGPVLSVHLFSKVPLSELDGKKVALGSTSRTSVLLAQLYLTEKVGVKPEWISCEPNLESGFAEADACVLIGDVALSAMFEAPKRGFSVTDLGEAWRSWTGNSFVFAVWAVRRDYFAAHPRTVQHVARMLLHARDVGIAQSDLAAEIGARWEHFDERTLAIYYRALKFTLGERELAGLCEYARKAALRGEAPARWAEPGARPDFVEL</sequence>
<dbReference type="InterPro" id="IPR003773">
    <property type="entry name" value="Menaquinone_biosynth"/>
</dbReference>
<evidence type="ECO:0000256" key="2">
    <source>
        <dbReference type="ARBA" id="ARBA00023239"/>
    </source>
</evidence>
<accession>A0AAN6JKL8</accession>
<dbReference type="Gene3D" id="3.40.190.10">
    <property type="entry name" value="Periplasmic binding protein-like II"/>
    <property type="match status" value="2"/>
</dbReference>
<keyword evidence="1" id="KW-0474">Menaquinone biosynthesis</keyword>
<keyword evidence="4" id="KW-1185">Reference proteome</keyword>
<dbReference type="EMBL" id="JAPDMQ010000185">
    <property type="protein sequence ID" value="KAK0531471.1"/>
    <property type="molecule type" value="Genomic_DNA"/>
</dbReference>
<gene>
    <name evidence="3" type="ORF">OC842_003613</name>
</gene>
<reference evidence="3" key="1">
    <citation type="journal article" date="2023" name="PhytoFront">
        <title>Draft Genome Resources of Seven Strains of Tilletia horrida, Causal Agent of Kernel Smut of Rice.</title>
        <authorList>
            <person name="Khanal S."/>
            <person name="Antony Babu S."/>
            <person name="Zhou X.G."/>
        </authorList>
    </citation>
    <scope>NUCLEOTIDE SEQUENCE</scope>
    <source>
        <strain evidence="3">TX3</strain>
    </source>
</reference>